<keyword evidence="5" id="KW-1185">Reference proteome</keyword>
<sequence length="303" mass="32110">MGKRKRPKAGNAAPRTRGSASRKGATHAKGTNKRGQKVFRPTLTDRMGGKKRMREIVIILFAVLMGVSMMTPSLAGIFGNRNAQQQDQQDQDQQSAAAGTDTGTASGIAAVDDRYQPLVSDLESKLRDDPTNLATLLGLGNDYMQWGYEASTVATTDQDKQHSQDLLTTAQDYYNQYLALNDSDVVRVHIALCKLYGGDASGAQADLEALTQSNPDFGLAWANLGLVYEREGDATKATDAYNKAKAADPDDEYGAKSFAEQRLKAINAQNTNGGTGGSPSVTGGSGKGLMGTLTSGSGTNVGF</sequence>
<dbReference type="RefSeq" id="WP_021725332.1">
    <property type="nucleotide sequence ID" value="NZ_AWEZ01000017.1"/>
</dbReference>
<reference evidence="4 5" key="1">
    <citation type="submission" date="2013-08" db="EMBL/GenBank/DDBJ databases">
        <authorList>
            <person name="Durkin A.S."/>
            <person name="Haft D.R."/>
            <person name="McCorrison J."/>
            <person name="Torralba M."/>
            <person name="Gillis M."/>
            <person name="Haft D.H."/>
            <person name="Methe B."/>
            <person name="Sutton G."/>
            <person name="Nelson K.E."/>
        </authorList>
    </citation>
    <scope>NUCLEOTIDE SEQUENCE [LARGE SCALE GENOMIC DNA]</scope>
    <source>
        <strain evidence="4 5">F0195</strain>
    </source>
</reference>
<dbReference type="AlphaFoldDB" id="U2TAH1"/>
<dbReference type="InterPro" id="IPR011990">
    <property type="entry name" value="TPR-like_helical_dom_sf"/>
</dbReference>
<dbReference type="eggNOG" id="COG0457">
    <property type="taxonomic scope" value="Bacteria"/>
</dbReference>
<feature type="transmembrane region" description="Helical" evidence="3">
    <location>
        <begin position="56"/>
        <end position="78"/>
    </location>
</feature>
<gene>
    <name evidence="4" type="ORF">HMPREF1316_1440</name>
</gene>
<dbReference type="SUPFAM" id="SSF48452">
    <property type="entry name" value="TPR-like"/>
    <property type="match status" value="1"/>
</dbReference>
<comment type="caution">
    <text evidence="4">The sequence shown here is derived from an EMBL/GenBank/DDBJ whole genome shotgun (WGS) entry which is preliminary data.</text>
</comment>
<organism evidence="4 5">
    <name type="scientific">Olsenella profusa F0195</name>
    <dbReference type="NCBI Taxonomy" id="1125712"/>
    <lineage>
        <taxon>Bacteria</taxon>
        <taxon>Bacillati</taxon>
        <taxon>Actinomycetota</taxon>
        <taxon>Coriobacteriia</taxon>
        <taxon>Coriobacteriales</taxon>
        <taxon>Atopobiaceae</taxon>
        <taxon>Olsenella</taxon>
    </lineage>
</organism>
<dbReference type="STRING" id="1125712.HMPREF1316_1440"/>
<evidence type="ECO:0000256" key="3">
    <source>
        <dbReference type="SAM" id="Phobius"/>
    </source>
</evidence>
<evidence type="ECO:0000256" key="1">
    <source>
        <dbReference type="PROSITE-ProRule" id="PRU00339"/>
    </source>
</evidence>
<feature type="region of interest" description="Disordered" evidence="2">
    <location>
        <begin position="82"/>
        <end position="103"/>
    </location>
</feature>
<keyword evidence="3" id="KW-1133">Transmembrane helix</keyword>
<keyword evidence="1" id="KW-0802">TPR repeat</keyword>
<dbReference type="InterPro" id="IPR019734">
    <property type="entry name" value="TPR_rpt"/>
</dbReference>
<dbReference type="PROSITE" id="PS50005">
    <property type="entry name" value="TPR"/>
    <property type="match status" value="1"/>
</dbReference>
<keyword evidence="3" id="KW-0812">Transmembrane</keyword>
<dbReference type="Proteomes" id="UP000016638">
    <property type="component" value="Unassembled WGS sequence"/>
</dbReference>
<protein>
    <submittedName>
        <fullName evidence="4">Tetratricopeptide repeat protein</fullName>
    </submittedName>
</protein>
<feature type="region of interest" description="Disordered" evidence="2">
    <location>
        <begin position="268"/>
        <end position="303"/>
    </location>
</feature>
<keyword evidence="3" id="KW-0472">Membrane</keyword>
<dbReference type="PATRIC" id="fig|1125712.3.peg.474"/>
<feature type="compositionally biased region" description="Low complexity" evidence="2">
    <location>
        <begin position="290"/>
        <end position="303"/>
    </location>
</feature>
<proteinExistence type="predicted"/>
<feature type="compositionally biased region" description="Low complexity" evidence="2">
    <location>
        <begin position="84"/>
        <end position="103"/>
    </location>
</feature>
<dbReference type="OrthoDB" id="3182116at2"/>
<evidence type="ECO:0000313" key="4">
    <source>
        <dbReference type="EMBL" id="ERL10039.1"/>
    </source>
</evidence>
<dbReference type="Pfam" id="PF13432">
    <property type="entry name" value="TPR_16"/>
    <property type="match status" value="1"/>
</dbReference>
<feature type="region of interest" description="Disordered" evidence="2">
    <location>
        <begin position="1"/>
        <end position="46"/>
    </location>
</feature>
<feature type="compositionally biased region" description="Gly residues" evidence="2">
    <location>
        <begin position="273"/>
        <end position="289"/>
    </location>
</feature>
<dbReference type="EMBL" id="AWEZ01000017">
    <property type="protein sequence ID" value="ERL10039.1"/>
    <property type="molecule type" value="Genomic_DNA"/>
</dbReference>
<accession>U2TAH1</accession>
<evidence type="ECO:0000256" key="2">
    <source>
        <dbReference type="SAM" id="MobiDB-lite"/>
    </source>
</evidence>
<feature type="repeat" description="TPR" evidence="1">
    <location>
        <begin position="218"/>
        <end position="251"/>
    </location>
</feature>
<evidence type="ECO:0000313" key="5">
    <source>
        <dbReference type="Proteomes" id="UP000016638"/>
    </source>
</evidence>
<name>U2TAH1_9ACTN</name>
<dbReference type="SMART" id="SM00028">
    <property type="entry name" value="TPR"/>
    <property type="match status" value="1"/>
</dbReference>
<feature type="compositionally biased region" description="Basic residues" evidence="2">
    <location>
        <begin position="24"/>
        <end position="37"/>
    </location>
</feature>
<dbReference type="Gene3D" id="1.25.40.10">
    <property type="entry name" value="Tetratricopeptide repeat domain"/>
    <property type="match status" value="1"/>
</dbReference>